<dbReference type="Pfam" id="PF08263">
    <property type="entry name" value="LRRNT_2"/>
    <property type="match status" value="1"/>
</dbReference>
<keyword evidence="4" id="KW-0812">Transmembrane</keyword>
<keyword evidence="6" id="KW-0677">Repeat</keyword>
<evidence type="ECO:0000256" key="7">
    <source>
        <dbReference type="ARBA" id="ARBA00022989"/>
    </source>
</evidence>
<evidence type="ECO:0000256" key="8">
    <source>
        <dbReference type="ARBA" id="ARBA00023136"/>
    </source>
</evidence>
<dbReference type="GO" id="GO:0016020">
    <property type="term" value="C:membrane"/>
    <property type="evidence" value="ECO:0007669"/>
    <property type="project" value="UniProtKB-SubCell"/>
</dbReference>
<evidence type="ECO:0000313" key="12">
    <source>
        <dbReference type="EMBL" id="KAG8367260.1"/>
    </source>
</evidence>
<dbReference type="InterPro" id="IPR013210">
    <property type="entry name" value="LRR_N_plant-typ"/>
</dbReference>
<evidence type="ECO:0000259" key="11">
    <source>
        <dbReference type="Pfam" id="PF08263"/>
    </source>
</evidence>
<gene>
    <name evidence="12" type="ORF">BUALT_Bualt16G0054000</name>
</gene>
<comment type="similarity">
    <text evidence="2">Belongs to the RLP family.</text>
</comment>
<dbReference type="Pfam" id="PF00560">
    <property type="entry name" value="LRR_1"/>
    <property type="match status" value="1"/>
</dbReference>
<evidence type="ECO:0000256" key="1">
    <source>
        <dbReference type="ARBA" id="ARBA00004479"/>
    </source>
</evidence>
<dbReference type="Gene3D" id="3.80.10.10">
    <property type="entry name" value="Ribonuclease Inhibitor"/>
    <property type="match status" value="1"/>
</dbReference>
<keyword evidence="3" id="KW-0433">Leucine-rich repeat</keyword>
<evidence type="ECO:0000256" key="6">
    <source>
        <dbReference type="ARBA" id="ARBA00022737"/>
    </source>
</evidence>
<evidence type="ECO:0000256" key="2">
    <source>
        <dbReference type="ARBA" id="ARBA00009592"/>
    </source>
</evidence>
<comment type="subcellular location">
    <subcellularLocation>
        <location evidence="1">Membrane</location>
        <topology evidence="1">Single-pass type I membrane protein</topology>
    </subcellularLocation>
</comment>
<name>A0AAV6WJX1_9LAMI</name>
<evidence type="ECO:0000256" key="5">
    <source>
        <dbReference type="ARBA" id="ARBA00022729"/>
    </source>
</evidence>
<dbReference type="Proteomes" id="UP000826271">
    <property type="component" value="Unassembled WGS sequence"/>
</dbReference>
<keyword evidence="5 10" id="KW-0732">Signal</keyword>
<keyword evidence="7" id="KW-1133">Transmembrane helix</keyword>
<dbReference type="InterPro" id="IPR001611">
    <property type="entry name" value="Leu-rich_rpt"/>
</dbReference>
<dbReference type="InterPro" id="IPR053211">
    <property type="entry name" value="DNA_repair-toleration"/>
</dbReference>
<dbReference type="Pfam" id="PF13855">
    <property type="entry name" value="LRR_8"/>
    <property type="match status" value="1"/>
</dbReference>
<feature type="signal peptide" evidence="10">
    <location>
        <begin position="1"/>
        <end position="27"/>
    </location>
</feature>
<dbReference type="PANTHER" id="PTHR48060">
    <property type="entry name" value="DNA DAMAGE-REPAIR/TOLERATION PROTEIN DRT100"/>
    <property type="match status" value="1"/>
</dbReference>
<evidence type="ECO:0000256" key="9">
    <source>
        <dbReference type="ARBA" id="ARBA00023180"/>
    </source>
</evidence>
<feature type="chain" id="PRO_5043753515" description="Leucine-rich repeat-containing N-terminal plant-type domain-containing protein" evidence="10">
    <location>
        <begin position="28"/>
        <end position="198"/>
    </location>
</feature>
<keyword evidence="9" id="KW-0325">Glycoprotein</keyword>
<dbReference type="SUPFAM" id="SSF52058">
    <property type="entry name" value="L domain-like"/>
    <property type="match status" value="1"/>
</dbReference>
<dbReference type="InterPro" id="IPR032675">
    <property type="entry name" value="LRR_dom_sf"/>
</dbReference>
<protein>
    <recommendedName>
        <fullName evidence="11">Leucine-rich repeat-containing N-terminal plant-type domain-containing protein</fullName>
    </recommendedName>
</protein>
<keyword evidence="8" id="KW-0472">Membrane</keyword>
<sequence length="198" mass="21976">MSVMRSYFSSLAALCIVQCLTSHLAVALTNITTDKSALLALKSRLTIDPSYVLWNNWSDSTSVCTWIGVTCNSRHQRVASLDISTMGLIGNLSPEIGNLSFLLSLNLSGNAFHGVLPRELAKLRRLEGVDFMFNNFSGVIPSWFVFLPQLHFLNLRNNSFTNLFIQKSISNISKVEMLDLSFNPLGGEIPEKIGNLYT</sequence>
<keyword evidence="13" id="KW-1185">Reference proteome</keyword>
<organism evidence="12 13">
    <name type="scientific">Buddleja alternifolia</name>
    <dbReference type="NCBI Taxonomy" id="168488"/>
    <lineage>
        <taxon>Eukaryota</taxon>
        <taxon>Viridiplantae</taxon>
        <taxon>Streptophyta</taxon>
        <taxon>Embryophyta</taxon>
        <taxon>Tracheophyta</taxon>
        <taxon>Spermatophyta</taxon>
        <taxon>Magnoliopsida</taxon>
        <taxon>eudicotyledons</taxon>
        <taxon>Gunneridae</taxon>
        <taxon>Pentapetalae</taxon>
        <taxon>asterids</taxon>
        <taxon>lamiids</taxon>
        <taxon>Lamiales</taxon>
        <taxon>Scrophulariaceae</taxon>
        <taxon>Buddlejeae</taxon>
        <taxon>Buddleja</taxon>
    </lineage>
</organism>
<proteinExistence type="inferred from homology"/>
<evidence type="ECO:0000256" key="10">
    <source>
        <dbReference type="SAM" id="SignalP"/>
    </source>
</evidence>
<evidence type="ECO:0000256" key="3">
    <source>
        <dbReference type="ARBA" id="ARBA00022614"/>
    </source>
</evidence>
<dbReference type="AlphaFoldDB" id="A0AAV6WJX1"/>
<evidence type="ECO:0000256" key="4">
    <source>
        <dbReference type="ARBA" id="ARBA00022692"/>
    </source>
</evidence>
<reference evidence="12" key="1">
    <citation type="submission" date="2019-10" db="EMBL/GenBank/DDBJ databases">
        <authorList>
            <person name="Zhang R."/>
            <person name="Pan Y."/>
            <person name="Wang J."/>
            <person name="Ma R."/>
            <person name="Yu S."/>
        </authorList>
    </citation>
    <scope>NUCLEOTIDE SEQUENCE</scope>
    <source>
        <strain evidence="12">LA-IB0</strain>
        <tissue evidence="12">Leaf</tissue>
    </source>
</reference>
<dbReference type="FunFam" id="3.80.10.10:FF:000275">
    <property type="entry name" value="Leucine-rich repeat receptor-like protein kinase"/>
    <property type="match status" value="1"/>
</dbReference>
<evidence type="ECO:0000313" key="13">
    <source>
        <dbReference type="Proteomes" id="UP000826271"/>
    </source>
</evidence>
<accession>A0AAV6WJX1</accession>
<feature type="domain" description="Leucine-rich repeat-containing N-terminal plant-type" evidence="11">
    <location>
        <begin position="33"/>
        <end position="72"/>
    </location>
</feature>
<comment type="caution">
    <text evidence="12">The sequence shown here is derived from an EMBL/GenBank/DDBJ whole genome shotgun (WGS) entry which is preliminary data.</text>
</comment>
<dbReference type="PANTHER" id="PTHR48060:SF21">
    <property type="entry name" value="L DOMAIN-LIKE PROTEIN"/>
    <property type="match status" value="1"/>
</dbReference>
<dbReference type="EMBL" id="WHWC01000016">
    <property type="protein sequence ID" value="KAG8367260.1"/>
    <property type="molecule type" value="Genomic_DNA"/>
</dbReference>